<feature type="signal peptide" evidence="1">
    <location>
        <begin position="1"/>
        <end position="19"/>
    </location>
</feature>
<protein>
    <submittedName>
        <fullName evidence="2">Putative secreted salivary protein</fullName>
    </submittedName>
</protein>
<name>L7M3V4_RHIPC</name>
<dbReference type="AlphaFoldDB" id="L7M3V4"/>
<proteinExistence type="evidence at transcript level"/>
<accession>L7M3V4</accession>
<organism evidence="2">
    <name type="scientific">Rhipicephalus pulchellus</name>
    <name type="common">Yellow backed tick</name>
    <name type="synonym">Dermacentor pulchellus</name>
    <dbReference type="NCBI Taxonomy" id="72859"/>
    <lineage>
        <taxon>Eukaryota</taxon>
        <taxon>Metazoa</taxon>
        <taxon>Ecdysozoa</taxon>
        <taxon>Arthropoda</taxon>
        <taxon>Chelicerata</taxon>
        <taxon>Arachnida</taxon>
        <taxon>Acari</taxon>
        <taxon>Parasitiformes</taxon>
        <taxon>Ixodida</taxon>
        <taxon>Ixodoidea</taxon>
        <taxon>Ixodidae</taxon>
        <taxon>Rhipicephalinae</taxon>
        <taxon>Rhipicephalus</taxon>
        <taxon>Rhipicephalus</taxon>
    </lineage>
</organism>
<evidence type="ECO:0000256" key="1">
    <source>
        <dbReference type="SAM" id="SignalP"/>
    </source>
</evidence>
<reference evidence="2" key="2">
    <citation type="journal article" date="2015" name="J. Proteomics">
        <title>Sexual differences in the sialomes of the zebra tick, Rhipicephalus pulchellus.</title>
        <authorList>
            <person name="Tan A.W."/>
            <person name="Francischetti I.M."/>
            <person name="Slovak M."/>
            <person name="Kini R.M."/>
            <person name="Ribeiro J.M."/>
        </authorList>
    </citation>
    <scope>NUCLEOTIDE SEQUENCE</scope>
    <source>
        <tissue evidence="2">Salivary gland</tissue>
    </source>
</reference>
<reference evidence="2" key="1">
    <citation type="submission" date="2012-11" db="EMBL/GenBank/DDBJ databases">
        <authorList>
            <person name="Lucero-Rivera Y.E."/>
            <person name="Tovar-Ramirez D."/>
        </authorList>
    </citation>
    <scope>NUCLEOTIDE SEQUENCE</scope>
    <source>
        <tissue evidence="2">Salivary gland</tissue>
    </source>
</reference>
<dbReference type="EMBL" id="GACK01007260">
    <property type="protein sequence ID" value="JAA57774.1"/>
    <property type="molecule type" value="mRNA"/>
</dbReference>
<sequence length="70" mass="7909">MNNFKACLIVFALITMSSDWLPSSNVLVEAGKRVLYSSSDCWRHDCDRDCPGTCRCPGVISRLFGRRSCY</sequence>
<keyword evidence="1" id="KW-0732">Signal</keyword>
<evidence type="ECO:0000313" key="2">
    <source>
        <dbReference type="EMBL" id="JAA57774.1"/>
    </source>
</evidence>
<feature type="chain" id="PRO_5003980843" evidence="1">
    <location>
        <begin position="20"/>
        <end position="70"/>
    </location>
</feature>